<dbReference type="PROSITE" id="PS50252">
    <property type="entry name" value="TBOX_3"/>
    <property type="match status" value="1"/>
</dbReference>
<feature type="region of interest" description="Disordered" evidence="8">
    <location>
        <begin position="2473"/>
        <end position="2559"/>
    </location>
</feature>
<dbReference type="InterPro" id="IPR001699">
    <property type="entry name" value="TF_T-box"/>
</dbReference>
<dbReference type="PROSITE" id="PS01264">
    <property type="entry name" value="TBOX_2"/>
    <property type="match status" value="1"/>
</dbReference>
<dbReference type="SUPFAM" id="SSF47459">
    <property type="entry name" value="HLH, helix-loop-helix DNA-binding domain"/>
    <property type="match status" value="1"/>
</dbReference>
<dbReference type="CDD" id="cd20195">
    <property type="entry name" value="T-box_MGA-like"/>
    <property type="match status" value="1"/>
</dbReference>
<evidence type="ECO:0000256" key="1">
    <source>
        <dbReference type="ARBA" id="ARBA00004123"/>
    </source>
</evidence>
<dbReference type="SMART" id="SM00425">
    <property type="entry name" value="TBOX"/>
    <property type="match status" value="1"/>
</dbReference>
<dbReference type="GO" id="GO:0000785">
    <property type="term" value="C:chromatin"/>
    <property type="evidence" value="ECO:0007669"/>
    <property type="project" value="TreeGrafter"/>
</dbReference>
<keyword evidence="3 6" id="KW-0238">DNA-binding</keyword>
<dbReference type="GO" id="GO:0001708">
    <property type="term" value="P:cell fate specification"/>
    <property type="evidence" value="ECO:0007669"/>
    <property type="project" value="TreeGrafter"/>
</dbReference>
<organism evidence="11 12">
    <name type="scientific">Electrophorus voltai</name>
    <dbReference type="NCBI Taxonomy" id="2609070"/>
    <lineage>
        <taxon>Eukaryota</taxon>
        <taxon>Metazoa</taxon>
        <taxon>Chordata</taxon>
        <taxon>Craniata</taxon>
        <taxon>Vertebrata</taxon>
        <taxon>Euteleostomi</taxon>
        <taxon>Actinopterygii</taxon>
        <taxon>Neopterygii</taxon>
        <taxon>Teleostei</taxon>
        <taxon>Ostariophysi</taxon>
        <taxon>Gymnotiformes</taxon>
        <taxon>Gymnotoidei</taxon>
        <taxon>Gymnotidae</taxon>
        <taxon>Electrophorus</taxon>
    </lineage>
</organism>
<dbReference type="SUPFAM" id="SSF49417">
    <property type="entry name" value="p53-like transcription factors"/>
    <property type="match status" value="1"/>
</dbReference>
<evidence type="ECO:0000313" key="11">
    <source>
        <dbReference type="EMBL" id="KAK1795987.1"/>
    </source>
</evidence>
<dbReference type="GO" id="GO:0045893">
    <property type="term" value="P:positive regulation of DNA-templated transcription"/>
    <property type="evidence" value="ECO:0007669"/>
    <property type="project" value="InterPro"/>
</dbReference>
<feature type="region of interest" description="Disordered" evidence="8">
    <location>
        <begin position="703"/>
        <end position="726"/>
    </location>
</feature>
<dbReference type="PANTHER" id="PTHR11267:SF203">
    <property type="entry name" value="MAX GENE-ASSOCIATED PROTEIN-LIKE"/>
    <property type="match status" value="1"/>
</dbReference>
<dbReference type="PROSITE" id="PS50888">
    <property type="entry name" value="BHLH"/>
    <property type="match status" value="1"/>
</dbReference>
<dbReference type="GO" id="GO:0046983">
    <property type="term" value="F:protein dimerization activity"/>
    <property type="evidence" value="ECO:0007669"/>
    <property type="project" value="InterPro"/>
</dbReference>
<dbReference type="InterPro" id="IPR008967">
    <property type="entry name" value="p53-like_TF_DNA-bd_sf"/>
</dbReference>
<evidence type="ECO:0000259" key="10">
    <source>
        <dbReference type="PROSITE" id="PS50888"/>
    </source>
</evidence>
<evidence type="ECO:0000256" key="4">
    <source>
        <dbReference type="ARBA" id="ARBA00023163"/>
    </source>
</evidence>
<feature type="coiled-coil region" evidence="7">
    <location>
        <begin position="2254"/>
        <end position="2281"/>
    </location>
</feature>
<keyword evidence="4" id="KW-0804">Transcription</keyword>
<dbReference type="Gene3D" id="2.60.40.820">
    <property type="entry name" value="Transcription factor, T-box"/>
    <property type="match status" value="1"/>
</dbReference>
<dbReference type="InterPro" id="IPR046360">
    <property type="entry name" value="T-box_DNA-bd"/>
</dbReference>
<dbReference type="Gene3D" id="4.10.280.10">
    <property type="entry name" value="Helix-loop-helix DNA-binding domain"/>
    <property type="match status" value="1"/>
</dbReference>
<keyword evidence="2" id="KW-0805">Transcription regulation</keyword>
<comment type="caution">
    <text evidence="6">Lacks conserved residue(s) required for the propagation of feature annotation.</text>
</comment>
<keyword evidence="5 6" id="KW-0539">Nucleus</keyword>
<evidence type="ECO:0000256" key="2">
    <source>
        <dbReference type="ARBA" id="ARBA00023015"/>
    </source>
</evidence>
<keyword evidence="7" id="KW-0175">Coiled coil</keyword>
<keyword evidence="12" id="KW-1185">Reference proteome</keyword>
<feature type="compositionally biased region" description="Basic and acidic residues" evidence="8">
    <location>
        <begin position="1411"/>
        <end position="1420"/>
    </location>
</feature>
<dbReference type="GO" id="GO:0009653">
    <property type="term" value="P:anatomical structure morphogenesis"/>
    <property type="evidence" value="ECO:0007669"/>
    <property type="project" value="UniProtKB-ARBA"/>
</dbReference>
<feature type="compositionally biased region" description="Basic residues" evidence="8">
    <location>
        <begin position="775"/>
        <end position="785"/>
    </location>
</feature>
<evidence type="ECO:0000313" key="12">
    <source>
        <dbReference type="Proteomes" id="UP001239994"/>
    </source>
</evidence>
<feature type="compositionally biased region" description="Acidic residues" evidence="8">
    <location>
        <begin position="2147"/>
        <end position="2158"/>
    </location>
</feature>
<dbReference type="PANTHER" id="PTHR11267">
    <property type="entry name" value="T-BOX PROTEIN-RELATED"/>
    <property type="match status" value="1"/>
</dbReference>
<dbReference type="GO" id="GO:0000981">
    <property type="term" value="F:DNA-binding transcription factor activity, RNA polymerase II-specific"/>
    <property type="evidence" value="ECO:0007669"/>
    <property type="project" value="TreeGrafter"/>
</dbReference>
<accession>A0AAD8ZAQ3</accession>
<feature type="region of interest" description="Disordered" evidence="8">
    <location>
        <begin position="752"/>
        <end position="803"/>
    </location>
</feature>
<feature type="region of interest" description="Disordered" evidence="8">
    <location>
        <begin position="2096"/>
        <end position="2158"/>
    </location>
</feature>
<proteinExistence type="predicted"/>
<protein>
    <recommendedName>
        <fullName evidence="13">T-box domain-containing protein</fullName>
    </recommendedName>
</protein>
<feature type="region of interest" description="Disordered" evidence="8">
    <location>
        <begin position="1411"/>
        <end position="1443"/>
    </location>
</feature>
<dbReference type="EMBL" id="JAROKS010000015">
    <property type="protein sequence ID" value="KAK1795987.1"/>
    <property type="molecule type" value="Genomic_DNA"/>
</dbReference>
<dbReference type="GO" id="GO:0005634">
    <property type="term" value="C:nucleus"/>
    <property type="evidence" value="ECO:0007669"/>
    <property type="project" value="UniProtKB-SubCell"/>
</dbReference>
<evidence type="ECO:0000256" key="8">
    <source>
        <dbReference type="SAM" id="MobiDB-lite"/>
    </source>
</evidence>
<comment type="caution">
    <text evidence="11">The sequence shown here is derived from an EMBL/GenBank/DDBJ whole genome shotgun (WGS) entry which is preliminary data.</text>
</comment>
<dbReference type="PRINTS" id="PR00937">
    <property type="entry name" value="TBOX"/>
</dbReference>
<feature type="compositionally biased region" description="Low complexity" evidence="8">
    <location>
        <begin position="2135"/>
        <end position="2146"/>
    </location>
</feature>
<dbReference type="InterPro" id="IPR018186">
    <property type="entry name" value="TF_T-box_CS"/>
</dbReference>
<feature type="compositionally biased region" description="Polar residues" evidence="8">
    <location>
        <begin position="787"/>
        <end position="799"/>
    </location>
</feature>
<dbReference type="GO" id="GO:0000978">
    <property type="term" value="F:RNA polymerase II cis-regulatory region sequence-specific DNA binding"/>
    <property type="evidence" value="ECO:0007669"/>
    <property type="project" value="InterPro"/>
</dbReference>
<evidence type="ECO:0000259" key="9">
    <source>
        <dbReference type="PROSITE" id="PS50252"/>
    </source>
</evidence>
<dbReference type="Proteomes" id="UP001239994">
    <property type="component" value="Unassembled WGS sequence"/>
</dbReference>
<evidence type="ECO:0008006" key="13">
    <source>
        <dbReference type="Google" id="ProtNLM"/>
    </source>
</evidence>
<feature type="compositionally biased region" description="Acidic residues" evidence="8">
    <location>
        <begin position="2112"/>
        <end position="2134"/>
    </location>
</feature>
<feature type="domain" description="BHLH" evidence="10">
    <location>
        <begin position="2213"/>
        <end position="2264"/>
    </location>
</feature>
<evidence type="ECO:0000256" key="5">
    <source>
        <dbReference type="ARBA" id="ARBA00023242"/>
    </source>
</evidence>
<dbReference type="InterPro" id="IPR036638">
    <property type="entry name" value="HLH_DNA-bd_sf"/>
</dbReference>
<feature type="compositionally biased region" description="Polar residues" evidence="8">
    <location>
        <begin position="2490"/>
        <end position="2519"/>
    </location>
</feature>
<dbReference type="GO" id="GO:0060429">
    <property type="term" value="P:epithelium development"/>
    <property type="evidence" value="ECO:0007669"/>
    <property type="project" value="UniProtKB-ARBA"/>
</dbReference>
<comment type="subcellular location">
    <subcellularLocation>
        <location evidence="1 6">Nucleus</location>
    </subcellularLocation>
</comment>
<reference evidence="11" key="1">
    <citation type="submission" date="2023-03" db="EMBL/GenBank/DDBJ databases">
        <title>Electrophorus voltai genome.</title>
        <authorList>
            <person name="Bian C."/>
        </authorList>
    </citation>
    <scope>NUCLEOTIDE SEQUENCE</scope>
    <source>
        <strain evidence="11">CB-2022</strain>
        <tissue evidence="11">Muscle</tissue>
    </source>
</reference>
<name>A0AAD8ZAQ3_9TELE</name>
<feature type="compositionally biased region" description="Polar residues" evidence="8">
    <location>
        <begin position="752"/>
        <end position="770"/>
    </location>
</feature>
<evidence type="ECO:0000256" key="7">
    <source>
        <dbReference type="SAM" id="Coils"/>
    </source>
</evidence>
<dbReference type="InterPro" id="IPR036960">
    <property type="entry name" value="T-box_sf"/>
</dbReference>
<dbReference type="InterPro" id="IPR011598">
    <property type="entry name" value="bHLH_dom"/>
</dbReference>
<dbReference type="Pfam" id="PF00907">
    <property type="entry name" value="T-box"/>
    <property type="match status" value="1"/>
</dbReference>
<feature type="compositionally biased region" description="Polar residues" evidence="8">
    <location>
        <begin position="703"/>
        <end position="720"/>
    </location>
</feature>
<sequence length="2586" mass="285005">MEDDDSAMIWEKTKLSVASIQHSISGILKPGKTDGCSKNQAASSVTKEARQLVALFPVMSTKSSTLSGCTSSDITAVLENESVWSRFHSLGTEMILTTQGRRMFPCCRFRLNGLDPERMYLLIMDVVPLDGFTHKWNGKTWEPAAVGEPDVLGRVCVHPESPARGRQWMESPVSFYKVKLTNNYMDQEGCLVLHPMHRYQPRLHIVPIDSGSQELILLDSHDVKTFAFPKTEFYAVTSYQNPQITQLKIDCNPFAMAFREDRQSIRLLQDKLRLCSPGGLRSRSAVLGLNRDTSEQRQMSTLKNAVSPCIKDHSIKCSYPESLSMKRDEGIFTKIRNTSRCQNSVVSCKEDVNGRGKEHPIEPALVENVAPLVVELNETVSLEQPPQTTDGPVSSAAATESLKFDSKHVVKSQITYAHGKSPTKSFMTAHVPQPLEKVKLKVAAVSLPRLHFLNSSQVNKQNTQPPFLHRRFQRGRKAKAKCWSTVRCSQAPPPVVAPLDVSLQPDLEDVEGMLFVSFAAKESLNIHIQNMKHVETSLHPQSQTQNQKDKDEIEDVNLSMEERLLMLESTLLLDLKQQKHRQVIHPVLQEVGMKLGLLDPLLGIDLRYLGVCLPLPPPVYGCLDQVHSVSLTSSYGLRNSSAFCSDMLDEYLRNEAQQITDRVAVFSKSSTLPVSYQLPSKSSSYVVTLDSILKNRSASVLPNKTDCNAPNETLPTSSIRGSPGKPVSLFTTEQQQKMFEEKRKCATFGHTLQSQPHATSPVKVTSSSGLPSRPVIKRRHGRPPLRRNSSGTIDSQSNGGCHVMTPGKTQAQIMLQGMEEEALFNGKVRTHITYKRATFALNSLLTSQYVLNKCNIYLFLKAIADPEKEPRPPPALSVTSLWKRRNAEQDPEPLFVPEPAPCIKIASRLRVYVPRPTPQMRDEDKDPVYLYFESMMTCARVREYNSNPPTQVHMLPSKRQMQAAKKLVNSITLGYTFAYEDASLHTLIVLQKNLSDLVFSHFQSHSFEGSVSSISQKFAEAAELPEAVAFVVDPGEPEPTKLLEILSECNWEPHRNSVLSALFSRMSTNHLIEPFCLGIYRVQPLSTTLKRGETCSTVTYTVCISRAEETKVTEDLRPAEKTKTNETKSEQVSAELISWSKIGIRKKKQVKMPAKKPSRLLPLLTRAASAGYLKADKKKLGSSGLGLIQVNGKMYTQAKLLMGQMGALHPANRFAAFVTGRLRPQPQEQPKVVSAVPKHFSGKDPVEPNALPKVTSISKITTSSSDVIRPSHAFVAAPTPKTGSKLNPLSDIAKLVECSTSLKQDALIAPLAPMPGKLTVKCPVIPDGSKFLLVPVASPGGAAAPSVERTCAVLPPGQPVVLQPVPGMPGTNFFCQYNGQMFQLVPITPGPVSSPKSCSHSEGTTPHIIEKAADSGRPNDDTAPVQKPWKVSPATKPSLKSLPSIAPKMPSLSVMTGTNIVNDTPAFNTLPSFPAKMGTVSFRLCPPSGESKWIGSKQVAKPPDPCNGAASTLVLPGGFSLIQLPVGMQPPAPPAIPSDATSASALVAELPQNDDCMEKSISQSGSPNTEQKCQTSESCTSSLNLETEASGLNNGNNVLTSGSVNEDSFMEKNIESVGSNDAATCGNYDWVPEGAERVIKSTDCESELGDLDDWPPSGAERILWIDEDDSASEDENEDLNEQVHKNSNTPAEGRAFAEANDLKPAATTGTINVFSSACGECPLGDEDELSCEKTETSESPHTQIISISPETNDEQTYDKQKCIEISFPSNYQEMIHNEPYINANTSKHANDSAQRPTFDGSSILIKKEINNEPAQTLPISPPDKSEHILVRQKGPLVLVKIEPYNEPIQKDMVANPFDISEQGLVPEQSFPVINKIHKNVLSNHLDQIPEGHSGLFVKIEPCNDPTWRDTCSRNSVITAEQESNNDHMATVISNHVCKGLVSEKNSQILNKELHNNPVQTELIVSTSPNNTDAVHHFQDGEDDLDVDGDAPCPLLEGQTPAANATLAAYLPNVASRKTDPKVLSLRTVLKSSNGSNEVPREFAKHSDKCTGISRIAEHVHSMEVPEPKEQMNWNKTHFAKPVQELWVDEEADVDLVSSGETDVQLSNSSELGSDEGDSSEEEDNDSSSDEESSSEYESTSDSGTTEDSADLFSEDDDVDIESFDEYQEKMIIDKMENESQNMSLNRAAQFREQLDHGTDIFNTMKILPARVLAKRLNHTEKERARRGELQHAFVSLKRALNIEEQIKMCKHDILIQARFMIRALEDRRQALKEKKKAMLQRRSAYIRRIAELTAAQGHYSVGQGIITFLPPSQSMACFGLLATDAKTEETPLRNLMEPSEREKQCKIQNLPLTSSQINHKRTDSDGNILPPRFGRWRTINYIRKTPKKSSREPAITTEDVVLKFLAQNPTGLPPIHNSKKPSTHPRPSVKFTLPKIVLQSFDKTHAVVKLMSAEHTPLPSSSQVTDYVDLPEQGVEKGNSSRCCEGMQGASLSKDSNKENPSSSLPDSENAVQNNTMSEQGGLGKVKKASESLGNMKKKRSKRDVVIEDALSNPDALGPRQLRNRSLAISAIPTTSTPRKRRRRII</sequence>
<evidence type="ECO:0000256" key="3">
    <source>
        <dbReference type="ARBA" id="ARBA00023125"/>
    </source>
</evidence>
<evidence type="ECO:0000256" key="6">
    <source>
        <dbReference type="PROSITE-ProRule" id="PRU00201"/>
    </source>
</evidence>
<feature type="domain" description="T-box" evidence="9">
    <location>
        <begin position="78"/>
        <end position="260"/>
    </location>
</feature>
<gene>
    <name evidence="11" type="ORF">P4O66_009081</name>
</gene>